<dbReference type="PATRIC" id="fig|1299334.3.peg.8833"/>
<organism evidence="12">
    <name type="scientific">Mycobacterium xenopi 4042</name>
    <dbReference type="NCBI Taxonomy" id="1299334"/>
    <lineage>
        <taxon>Bacteria</taxon>
        <taxon>Bacillati</taxon>
        <taxon>Actinomycetota</taxon>
        <taxon>Actinomycetes</taxon>
        <taxon>Mycobacteriales</taxon>
        <taxon>Mycobacteriaceae</taxon>
        <taxon>Mycobacterium</taxon>
    </lineage>
</organism>
<keyword evidence="7 12" id="KW-0378">Hydrolase</keyword>
<dbReference type="Gene3D" id="3.40.50.1000">
    <property type="entry name" value="HAD superfamily/HAD-like"/>
    <property type="match status" value="1"/>
</dbReference>
<proteinExistence type="inferred from homology"/>
<comment type="catalytic activity">
    <reaction evidence="10">
        <text>O-phospho-L-serine + H2O = L-serine + phosphate</text>
        <dbReference type="Rhea" id="RHEA:21208"/>
        <dbReference type="ChEBI" id="CHEBI:15377"/>
        <dbReference type="ChEBI" id="CHEBI:33384"/>
        <dbReference type="ChEBI" id="CHEBI:43474"/>
        <dbReference type="ChEBI" id="CHEBI:57524"/>
        <dbReference type="EC" id="3.1.3.3"/>
    </reaction>
</comment>
<accession>X7Z5M2</accession>
<evidence type="ECO:0000256" key="11">
    <source>
        <dbReference type="ARBA" id="ARBA00048523"/>
    </source>
</evidence>
<evidence type="ECO:0000313" key="12">
    <source>
        <dbReference type="EMBL" id="EUA13950.1"/>
    </source>
</evidence>
<evidence type="ECO:0000256" key="9">
    <source>
        <dbReference type="ARBA" id="ARBA00023299"/>
    </source>
</evidence>
<dbReference type="EC" id="3.1.3.3" evidence="4"/>
<comment type="pathway">
    <text evidence="2">Amino-acid biosynthesis; L-serine biosynthesis; L-serine from 3-phospho-D-glycerate: step 3/3.</text>
</comment>
<evidence type="ECO:0000256" key="4">
    <source>
        <dbReference type="ARBA" id="ARBA00012640"/>
    </source>
</evidence>
<evidence type="ECO:0000256" key="1">
    <source>
        <dbReference type="ARBA" id="ARBA00001946"/>
    </source>
</evidence>
<dbReference type="SUPFAM" id="SSF56784">
    <property type="entry name" value="HAD-like"/>
    <property type="match status" value="1"/>
</dbReference>
<reference evidence="12" key="1">
    <citation type="submission" date="2014-01" db="EMBL/GenBank/DDBJ databases">
        <authorList>
            <person name="Brown-Elliot B."/>
            <person name="Wallace R."/>
            <person name="Lenaerts A."/>
            <person name="Ordway D."/>
            <person name="DeGroote M.A."/>
            <person name="Parker T."/>
            <person name="Sizemore C."/>
            <person name="Tallon L.J."/>
            <person name="Sadzewicz L.K."/>
            <person name="Sengamalay N."/>
            <person name="Fraser C.M."/>
            <person name="Hine E."/>
            <person name="Shefchek K.A."/>
            <person name="Das S.P."/>
            <person name="Tettelin H."/>
        </authorList>
    </citation>
    <scope>NUCLEOTIDE SEQUENCE [LARGE SCALE GENOMIC DNA]</scope>
    <source>
        <strain evidence="12">4042</strain>
    </source>
</reference>
<comment type="catalytic activity">
    <reaction evidence="11">
        <text>O-phospho-D-serine + H2O = D-serine + phosphate</text>
        <dbReference type="Rhea" id="RHEA:24873"/>
        <dbReference type="ChEBI" id="CHEBI:15377"/>
        <dbReference type="ChEBI" id="CHEBI:35247"/>
        <dbReference type="ChEBI" id="CHEBI:43474"/>
        <dbReference type="ChEBI" id="CHEBI:58680"/>
        <dbReference type="EC" id="3.1.3.3"/>
    </reaction>
</comment>
<dbReference type="GO" id="GO:0000287">
    <property type="term" value="F:magnesium ion binding"/>
    <property type="evidence" value="ECO:0007669"/>
    <property type="project" value="TreeGrafter"/>
</dbReference>
<keyword evidence="6" id="KW-0479">Metal-binding</keyword>
<keyword evidence="9" id="KW-0718">Serine biosynthesis</keyword>
<dbReference type="EMBL" id="JAOB01000081">
    <property type="protein sequence ID" value="EUA13950.1"/>
    <property type="molecule type" value="Genomic_DNA"/>
</dbReference>
<evidence type="ECO:0000256" key="5">
    <source>
        <dbReference type="ARBA" id="ARBA00022605"/>
    </source>
</evidence>
<dbReference type="GO" id="GO:0036424">
    <property type="term" value="F:L-phosphoserine phosphatase activity"/>
    <property type="evidence" value="ECO:0007669"/>
    <property type="project" value="TreeGrafter"/>
</dbReference>
<dbReference type="PANTHER" id="PTHR43344:SF2">
    <property type="entry name" value="PHOSPHOSERINE PHOSPHATASE"/>
    <property type="match status" value="1"/>
</dbReference>
<dbReference type="InterPro" id="IPR023214">
    <property type="entry name" value="HAD_sf"/>
</dbReference>
<evidence type="ECO:0000256" key="7">
    <source>
        <dbReference type="ARBA" id="ARBA00022801"/>
    </source>
</evidence>
<dbReference type="InterPro" id="IPR036412">
    <property type="entry name" value="HAD-like_sf"/>
</dbReference>
<dbReference type="AlphaFoldDB" id="X7Z5M2"/>
<evidence type="ECO:0000256" key="2">
    <source>
        <dbReference type="ARBA" id="ARBA00005135"/>
    </source>
</evidence>
<comment type="similarity">
    <text evidence="3">Belongs to the HAD-like hydrolase superfamily. SerB family.</text>
</comment>
<dbReference type="Pfam" id="PF00702">
    <property type="entry name" value="Hydrolase"/>
    <property type="match status" value="1"/>
</dbReference>
<protein>
    <recommendedName>
        <fullName evidence="4">phosphoserine phosphatase</fullName>
        <ecNumber evidence="4">3.1.3.3</ecNumber>
    </recommendedName>
</protein>
<keyword evidence="5" id="KW-0028">Amino-acid biosynthesis</keyword>
<keyword evidence="8" id="KW-0460">Magnesium</keyword>
<comment type="cofactor">
    <cofactor evidence="1">
        <name>Mg(2+)</name>
        <dbReference type="ChEBI" id="CHEBI:18420"/>
    </cofactor>
</comment>
<dbReference type="NCBIfam" id="TIGR01488">
    <property type="entry name" value="HAD-SF-IB"/>
    <property type="match status" value="1"/>
</dbReference>
<evidence type="ECO:0000256" key="6">
    <source>
        <dbReference type="ARBA" id="ARBA00022723"/>
    </source>
</evidence>
<comment type="caution">
    <text evidence="12">The sequence shown here is derived from an EMBL/GenBank/DDBJ whole genome shotgun (WGS) entry which is preliminary data.</text>
</comment>
<dbReference type="GO" id="GO:0006564">
    <property type="term" value="P:L-serine biosynthetic process"/>
    <property type="evidence" value="ECO:0007669"/>
    <property type="project" value="UniProtKB-KW"/>
</dbReference>
<gene>
    <name evidence="12" type="primary">serB</name>
    <name evidence="12" type="ORF">I553_7070</name>
</gene>
<name>X7Z5M2_MYCXE</name>
<evidence type="ECO:0000256" key="8">
    <source>
        <dbReference type="ARBA" id="ARBA00022842"/>
    </source>
</evidence>
<dbReference type="GO" id="GO:0005737">
    <property type="term" value="C:cytoplasm"/>
    <property type="evidence" value="ECO:0007669"/>
    <property type="project" value="TreeGrafter"/>
</dbReference>
<dbReference type="PANTHER" id="PTHR43344">
    <property type="entry name" value="PHOSPHOSERINE PHOSPHATASE"/>
    <property type="match status" value="1"/>
</dbReference>
<dbReference type="InterPro" id="IPR050582">
    <property type="entry name" value="HAD-like_SerB"/>
</dbReference>
<evidence type="ECO:0000256" key="3">
    <source>
        <dbReference type="ARBA" id="ARBA00009184"/>
    </source>
</evidence>
<sequence>MAADQGIDIAVEDYSLERRAKRLIVFDVDSTLIQGEVIEMLAARAGAQDTVAAITEQAMRGELDFTASLQQRVAALAGLPAEVLDEVADELQLTPGARTTLRTLRRLGFHIGVVSGGSGRSSSRLPTS</sequence>
<evidence type="ECO:0000256" key="10">
    <source>
        <dbReference type="ARBA" id="ARBA00048138"/>
    </source>
</evidence>